<accession>A0ABV2LUN1</accession>
<keyword evidence="2" id="KW-1185">Reference proteome</keyword>
<evidence type="ECO:0008006" key="3">
    <source>
        <dbReference type="Google" id="ProtNLM"/>
    </source>
</evidence>
<gene>
    <name evidence="1" type="ORF">ABID46_001856</name>
</gene>
<protein>
    <recommendedName>
        <fullName evidence="3">Outer membrane protein beta-barrel family protein</fullName>
    </recommendedName>
</protein>
<evidence type="ECO:0000313" key="1">
    <source>
        <dbReference type="EMBL" id="MET3732267.1"/>
    </source>
</evidence>
<dbReference type="EMBL" id="JBEPMO010000010">
    <property type="protein sequence ID" value="MET3732267.1"/>
    <property type="molecule type" value="Genomic_DNA"/>
</dbReference>
<dbReference type="RefSeq" id="WP_354509330.1">
    <property type="nucleotide sequence ID" value="NZ_JBEPMO010000010.1"/>
</dbReference>
<sequence length="61" mass="6847">MLSINAGALGAEIGYEKRLNDDFILSGKLEYEMIVSGDDKESWFKMLAFVRTPTIGVEGRY</sequence>
<proteinExistence type="predicted"/>
<reference evidence="1 2" key="1">
    <citation type="submission" date="2024-06" db="EMBL/GenBank/DDBJ databases">
        <title>Genomic Encyclopedia of Type Strains, Phase IV (KMG-IV): sequencing the most valuable type-strain genomes for metagenomic binning, comparative biology and taxonomic classification.</title>
        <authorList>
            <person name="Goeker M."/>
        </authorList>
    </citation>
    <scope>NUCLEOTIDE SEQUENCE [LARGE SCALE GENOMIC DNA]</scope>
    <source>
        <strain evidence="1 2">DSM 29388</strain>
    </source>
</reference>
<evidence type="ECO:0000313" key="2">
    <source>
        <dbReference type="Proteomes" id="UP001549146"/>
    </source>
</evidence>
<dbReference type="Proteomes" id="UP001549146">
    <property type="component" value="Unassembled WGS sequence"/>
</dbReference>
<comment type="caution">
    <text evidence="1">The sequence shown here is derived from an EMBL/GenBank/DDBJ whole genome shotgun (WGS) entry which is preliminary data.</text>
</comment>
<organism evidence="1 2">
    <name type="scientific">Moheibacter stercoris</name>
    <dbReference type="NCBI Taxonomy" id="1628251"/>
    <lineage>
        <taxon>Bacteria</taxon>
        <taxon>Pseudomonadati</taxon>
        <taxon>Bacteroidota</taxon>
        <taxon>Flavobacteriia</taxon>
        <taxon>Flavobacteriales</taxon>
        <taxon>Weeksellaceae</taxon>
        <taxon>Moheibacter</taxon>
    </lineage>
</organism>
<name>A0ABV2LUN1_9FLAO</name>